<proteinExistence type="predicted"/>
<keyword evidence="3" id="KW-1185">Reference proteome</keyword>
<evidence type="ECO:0000259" key="1">
    <source>
        <dbReference type="Pfam" id="PF13460"/>
    </source>
</evidence>
<protein>
    <recommendedName>
        <fullName evidence="1">NAD(P)-binding domain-containing protein</fullName>
    </recommendedName>
</protein>
<evidence type="ECO:0000313" key="3">
    <source>
        <dbReference type="Proteomes" id="UP000185511"/>
    </source>
</evidence>
<dbReference type="Pfam" id="PF13460">
    <property type="entry name" value="NAD_binding_10"/>
    <property type="match status" value="1"/>
</dbReference>
<organism evidence="2 3">
    <name type="scientific">Actinoalloteichus fjordicus</name>
    <dbReference type="NCBI Taxonomy" id="1612552"/>
    <lineage>
        <taxon>Bacteria</taxon>
        <taxon>Bacillati</taxon>
        <taxon>Actinomycetota</taxon>
        <taxon>Actinomycetes</taxon>
        <taxon>Pseudonocardiales</taxon>
        <taxon>Pseudonocardiaceae</taxon>
        <taxon>Actinoalloteichus</taxon>
    </lineage>
</organism>
<reference evidence="3" key="1">
    <citation type="submission" date="2016-06" db="EMBL/GenBank/DDBJ databases">
        <title>Complete genome sequence of Actinoalloteichus fjordicus DSM 46855 (=ADI127-17), type strain of the new species Actinoalloteichus fjordicus.</title>
        <authorList>
            <person name="Ruckert C."/>
            <person name="Nouioui I."/>
            <person name="Willmese J."/>
            <person name="van Wezel G."/>
            <person name="Klenk H.-P."/>
            <person name="Kalinowski J."/>
            <person name="Zotchev S.B."/>
        </authorList>
    </citation>
    <scope>NUCLEOTIDE SEQUENCE [LARGE SCALE GENOMIC DNA]</scope>
    <source>
        <strain evidence="3">ADI127-7</strain>
    </source>
</reference>
<dbReference type="PANTHER" id="PTHR43162">
    <property type="match status" value="1"/>
</dbReference>
<dbReference type="InterPro" id="IPR036291">
    <property type="entry name" value="NAD(P)-bd_dom_sf"/>
</dbReference>
<name>A0AAC9PTF4_9PSEU</name>
<dbReference type="Proteomes" id="UP000185511">
    <property type="component" value="Chromosome"/>
</dbReference>
<evidence type="ECO:0000313" key="2">
    <source>
        <dbReference type="EMBL" id="APU16073.1"/>
    </source>
</evidence>
<dbReference type="SUPFAM" id="SSF51735">
    <property type="entry name" value="NAD(P)-binding Rossmann-fold domains"/>
    <property type="match status" value="1"/>
</dbReference>
<dbReference type="InterPro" id="IPR051604">
    <property type="entry name" value="Ergot_Alk_Oxidoreductase"/>
</dbReference>
<dbReference type="AlphaFoldDB" id="A0AAC9PTF4"/>
<dbReference type="KEGG" id="acad:UA74_20240"/>
<feature type="domain" description="NAD(P)-binding" evidence="1">
    <location>
        <begin position="10"/>
        <end position="189"/>
    </location>
</feature>
<dbReference type="Gene3D" id="3.90.25.10">
    <property type="entry name" value="UDP-galactose 4-epimerase, domain 1"/>
    <property type="match status" value="1"/>
</dbReference>
<accession>A0AAC9PTF4</accession>
<dbReference type="PANTHER" id="PTHR43162:SF1">
    <property type="entry name" value="PRESTALK A DIFFERENTIATION PROTEIN A"/>
    <property type="match status" value="1"/>
</dbReference>
<dbReference type="EMBL" id="CP016076">
    <property type="protein sequence ID" value="APU16073.1"/>
    <property type="molecule type" value="Genomic_DNA"/>
</dbReference>
<dbReference type="Gene3D" id="3.40.50.720">
    <property type="entry name" value="NAD(P)-binding Rossmann-like Domain"/>
    <property type="match status" value="1"/>
</dbReference>
<dbReference type="InterPro" id="IPR016040">
    <property type="entry name" value="NAD(P)-bd_dom"/>
</dbReference>
<gene>
    <name evidence="2" type="ORF">UA74_20240</name>
</gene>
<sequence length="293" mass="30832">MLVAMILITGATGTIGSLVLSALRQHGAEVRTMTRDPERLAATSALSAEQIVRGDLDQPESLPAALAGVDTVFLLTAFGPRLPEQEQNLVAAATTAGVQRIVKLSAISTGEDPTGTRPADWHLPGEQAVRGSGLAWTVLRPAGFASNALQWAESVRAGLPVPNTSGTGAQGVVDPRDVAEVATAALLSPEHDGTVYTLTGPETLSVPDQTAVLAAELDRPVPVVEVDLATVRQQMLAAGMDESIVKVTEYGLDQFRRGDADFVTDDVQRVLGRPALSFAAWVREHRAAFENGD</sequence>